<dbReference type="EMBL" id="KZ821448">
    <property type="protein sequence ID" value="PYH38327.1"/>
    <property type="molecule type" value="Genomic_DNA"/>
</dbReference>
<feature type="domain" description="NACHT" evidence="2">
    <location>
        <begin position="280"/>
        <end position="424"/>
    </location>
</feature>
<organism evidence="3 4">
    <name type="scientific">Aspergillus neoniger (strain CBS 115656)</name>
    <dbReference type="NCBI Taxonomy" id="1448310"/>
    <lineage>
        <taxon>Eukaryota</taxon>
        <taxon>Fungi</taxon>
        <taxon>Dikarya</taxon>
        <taxon>Ascomycota</taxon>
        <taxon>Pezizomycotina</taxon>
        <taxon>Eurotiomycetes</taxon>
        <taxon>Eurotiomycetidae</taxon>
        <taxon>Eurotiales</taxon>
        <taxon>Aspergillaceae</taxon>
        <taxon>Aspergillus</taxon>
        <taxon>Aspergillus subgen. Circumdati</taxon>
    </lineage>
</organism>
<dbReference type="RefSeq" id="XP_025483805.1">
    <property type="nucleotide sequence ID" value="XM_025621114.1"/>
</dbReference>
<dbReference type="SUPFAM" id="SSF52540">
    <property type="entry name" value="P-loop containing nucleoside triphosphate hydrolases"/>
    <property type="match status" value="1"/>
</dbReference>
<keyword evidence="4" id="KW-1185">Reference proteome</keyword>
<name>A0A318YWH3_ASPNB</name>
<evidence type="ECO:0000259" key="2">
    <source>
        <dbReference type="PROSITE" id="PS50837"/>
    </source>
</evidence>
<proteinExistence type="predicted"/>
<protein>
    <recommendedName>
        <fullName evidence="2">NACHT domain-containing protein</fullName>
    </recommendedName>
</protein>
<dbReference type="InterPro" id="IPR056125">
    <property type="entry name" value="DUF7708"/>
</dbReference>
<dbReference type="Pfam" id="PF24883">
    <property type="entry name" value="NPHP3_N"/>
    <property type="match status" value="1"/>
</dbReference>
<dbReference type="PANTHER" id="PTHR10039:SF14">
    <property type="entry name" value="NACHT DOMAIN-CONTAINING PROTEIN"/>
    <property type="match status" value="1"/>
</dbReference>
<evidence type="ECO:0000256" key="1">
    <source>
        <dbReference type="ARBA" id="ARBA00022737"/>
    </source>
</evidence>
<sequence length="1202" mass="136978">MASSSPRLNGAFLAAKQEFLMSVGDPALSKSISTITSIDDINGFLLQLEEAQSKTHGLRDLQRIKPFLDGLEQFAGVIEQFVSIKPEIGAVIWGPIKLLLKVADNTLASYDAIVNTMGLIGERLPFFQQYTDLFKESDRVRDVLVLFYRDILDFYAIALKFFKAKHWKTVFGFAWPRHRERINIVVDNIERHSLLLTASVNFEHIREAHDARIEEFRKWEKTFEFQEEQSLRGIQTDISPTLYDEELDRLRMSTCARTGKWLAKEKTLNYWFDKNNSTSRLVWLHGGPGEGKTYLSSMIIERAIQSSHTTLFAFLSYRQASVKTISIFHSLIFQLVTSDEIDKTLRRDLRARLHEIFLSSQRSLKSNTKFVCETLSELLKCVGQSHIIIDGLDEIVELERGIITGELLKILQECPEVRILISSRHEDDLRMALNVSKYKAIRAADNNSGCIQAYVSITTQEWLEETSFNELERTEINRSVARLSSKARGMFLYARVVMDHLKMCHSLEMIQRELEVLPENLHEAYARVLQRLNDLHPTSKDLCRRALGWIGCSSIPLQLQELSFALSIIPGSESNLLGSPTSINVLRLCGPIVEVCGNYVQFVHFTVKEYLFNLPTATFVQSLDATLDIALTVLTYLSLDIFDVDISEEQISRNIITGAYCLHWFATFQLLEILNRSLELLDGRPPPAKLIDLLERFIEERENLDFEGGSSSVTKNATFEPLKDLPHIRDFLGHFVALCQLDTGTWKLESPYDPLSTQLRVPPWTKRDPTTLSFTSCVLHQKFEQILCHGKEHMERCNCEILQRLYGTRLFRCHYSLCQSWRTSFEAEVDRESHCKNHDRPFTCPYLGCEFNTLGFISDSQLRRHQAQCHATAPRKQISGMEDPDPDELIPLLFDLISLGMVNEIKRLSTRISQLDPNTQYSLLAESSRCGSISMVESIFKSCTLTAHQATLVISEQSIQHGNSEVFAWIAPMAKENARGDSLRKVSIYAINTDSPAIFDTWKSVFSDALCSYYPRKHGAPYWDLELAWQPYTIMDTLIEEIEDPVKQERLADIWREQAAKNYFDKSQLGNALLAVSRTTCSIPLARALIEVGADINFQDIPPPEVKLGTYAQKTVKSPLHEATLKATSQAATFIKFLLLQGANPDLDCNTKNLMYPNKANPSTIKTPGMNNGAKRIAKWLGMDWKELVKWASEQRLHCSNN</sequence>
<keyword evidence="1" id="KW-0677">Repeat</keyword>
<dbReference type="Proteomes" id="UP000247647">
    <property type="component" value="Unassembled WGS sequence"/>
</dbReference>
<gene>
    <name evidence="3" type="ORF">BO87DRAFT_351111</name>
</gene>
<dbReference type="GeneID" id="37123570"/>
<dbReference type="InterPro" id="IPR007111">
    <property type="entry name" value="NACHT_NTPase"/>
</dbReference>
<dbReference type="Pfam" id="PF24809">
    <property type="entry name" value="DUF7708"/>
    <property type="match status" value="1"/>
</dbReference>
<evidence type="ECO:0000313" key="3">
    <source>
        <dbReference type="EMBL" id="PYH38327.1"/>
    </source>
</evidence>
<dbReference type="Pfam" id="PF22939">
    <property type="entry name" value="WHD_GPIID"/>
    <property type="match status" value="1"/>
</dbReference>
<evidence type="ECO:0000313" key="4">
    <source>
        <dbReference type="Proteomes" id="UP000247647"/>
    </source>
</evidence>
<dbReference type="OrthoDB" id="21416at2759"/>
<dbReference type="InterPro" id="IPR027417">
    <property type="entry name" value="P-loop_NTPase"/>
</dbReference>
<dbReference type="Gene3D" id="3.40.50.300">
    <property type="entry name" value="P-loop containing nucleotide triphosphate hydrolases"/>
    <property type="match status" value="1"/>
</dbReference>
<dbReference type="InterPro" id="IPR054471">
    <property type="entry name" value="GPIID_WHD"/>
</dbReference>
<reference evidence="3" key="1">
    <citation type="submission" date="2016-12" db="EMBL/GenBank/DDBJ databases">
        <title>The genomes of Aspergillus section Nigri reveals drivers in fungal speciation.</title>
        <authorList>
            <consortium name="DOE Joint Genome Institute"/>
            <person name="Vesth T.C."/>
            <person name="Nybo J."/>
            <person name="Theobald S."/>
            <person name="Brandl J."/>
            <person name="Frisvad J.C."/>
            <person name="Nielsen K.F."/>
            <person name="Lyhne E.K."/>
            <person name="Kogle M.E."/>
            <person name="Kuo A."/>
            <person name="Riley R."/>
            <person name="Clum A."/>
            <person name="Nolan M."/>
            <person name="Lipzen A."/>
            <person name="Salamov A."/>
            <person name="Henrissat B."/>
            <person name="Wiebenga A."/>
            <person name="De Vries R.P."/>
            <person name="Grigoriev I.V."/>
            <person name="Mortensen U.H."/>
            <person name="Andersen M.R."/>
            <person name="Baker S.E."/>
        </authorList>
    </citation>
    <scope>NUCLEOTIDE SEQUENCE [LARGE SCALE GENOMIC DNA]</scope>
    <source>
        <strain evidence="3">CBS 115656</strain>
    </source>
</reference>
<dbReference type="AlphaFoldDB" id="A0A318YWH3"/>
<dbReference type="InterPro" id="IPR056884">
    <property type="entry name" value="NPHP3-like_N"/>
</dbReference>
<dbReference type="PANTHER" id="PTHR10039">
    <property type="entry name" value="AMELOGENIN"/>
    <property type="match status" value="1"/>
</dbReference>
<dbReference type="PROSITE" id="PS50837">
    <property type="entry name" value="NACHT"/>
    <property type="match status" value="1"/>
</dbReference>
<accession>A0A318YWH3</accession>